<evidence type="ECO:0008006" key="4">
    <source>
        <dbReference type="Google" id="ProtNLM"/>
    </source>
</evidence>
<evidence type="ECO:0000313" key="2">
    <source>
        <dbReference type="EMBL" id="MDR9893776.1"/>
    </source>
</evidence>
<dbReference type="RefSeq" id="WP_208338231.1">
    <property type="nucleotide sequence ID" value="NZ_CAWQFN010000041.1"/>
</dbReference>
<organism evidence="2 3">
    <name type="scientific">Aetokthonos hydrillicola Thurmond2011</name>
    <dbReference type="NCBI Taxonomy" id="2712845"/>
    <lineage>
        <taxon>Bacteria</taxon>
        <taxon>Bacillati</taxon>
        <taxon>Cyanobacteriota</taxon>
        <taxon>Cyanophyceae</taxon>
        <taxon>Nostocales</taxon>
        <taxon>Hapalosiphonaceae</taxon>
        <taxon>Aetokthonos</taxon>
    </lineage>
</organism>
<dbReference type="InterPro" id="IPR016035">
    <property type="entry name" value="Acyl_Trfase/lysoPLipase"/>
</dbReference>
<feature type="transmembrane region" description="Helical" evidence="1">
    <location>
        <begin position="47"/>
        <end position="68"/>
    </location>
</feature>
<reference evidence="3" key="1">
    <citation type="journal article" date="2021" name="Science">
        <title>Hunting the eagle killer: A cyanobacterial neurotoxin causes vacuolar myelinopathy.</title>
        <authorList>
            <person name="Breinlinger S."/>
            <person name="Phillips T.J."/>
            <person name="Haram B.N."/>
            <person name="Mares J."/>
            <person name="Martinez Yerena J.A."/>
            <person name="Hrouzek P."/>
            <person name="Sobotka R."/>
            <person name="Henderson W.M."/>
            <person name="Schmieder P."/>
            <person name="Williams S.M."/>
            <person name="Lauderdale J.D."/>
            <person name="Wilde H.D."/>
            <person name="Gerrin W."/>
            <person name="Kust A."/>
            <person name="Washington J.W."/>
            <person name="Wagner C."/>
            <person name="Geier B."/>
            <person name="Liebeke M."/>
            <person name="Enke H."/>
            <person name="Niedermeyer T.H.J."/>
            <person name="Wilde S.B."/>
        </authorList>
    </citation>
    <scope>NUCLEOTIDE SEQUENCE [LARGE SCALE GENOMIC DNA]</scope>
    <source>
        <strain evidence="3">Thurmond2011</strain>
    </source>
</reference>
<feature type="transmembrane region" description="Helical" evidence="1">
    <location>
        <begin position="80"/>
        <end position="101"/>
    </location>
</feature>
<evidence type="ECO:0000313" key="3">
    <source>
        <dbReference type="Proteomes" id="UP000667802"/>
    </source>
</evidence>
<gene>
    <name evidence="2" type="ORF">G7B40_004205</name>
</gene>
<evidence type="ECO:0000256" key="1">
    <source>
        <dbReference type="SAM" id="Phobius"/>
    </source>
</evidence>
<feature type="transmembrane region" description="Helical" evidence="1">
    <location>
        <begin position="244"/>
        <end position="266"/>
    </location>
</feature>
<keyword evidence="3" id="KW-1185">Reference proteome</keyword>
<keyword evidence="1" id="KW-1133">Transmembrane helix</keyword>
<dbReference type="SUPFAM" id="SSF52151">
    <property type="entry name" value="FabD/lysophospholipase-like"/>
    <property type="match status" value="1"/>
</dbReference>
<dbReference type="EMBL" id="JAALHA020000001">
    <property type="protein sequence ID" value="MDR9893776.1"/>
    <property type="molecule type" value="Genomic_DNA"/>
</dbReference>
<dbReference type="Gene3D" id="3.40.1090.10">
    <property type="entry name" value="Cytosolic phospholipase A2 catalytic domain"/>
    <property type="match status" value="1"/>
</dbReference>
<sequence length="731" mass="83118">MRNILTLDKNIGPQIVVWTVLVLAIVIGWLLVPATFWQYIFFLRVPILMGLLLLGLPAVAKFFLPAMLKNLFVLRGAGQLTFTILGASAASMVVILTAHIIVYNAPARFGVPQLPVMPQLFEYLLAIALASPVAITATDLSQEEIKDKRWIGFFAGILSSAVFFFAFDWIRDSLTRSAFLKHWLAVVISFLTKHSNQGYINPNNGQLTDDHINAFAFFLVLLAVYLFVFIVFKPRPVHNQREASALFYVTLLIAIASLFLGSLTFYFDCFRVSVLFFWLLISAAMYWQFKVDHFFELKKDTIQNKDKNEQLKDFKTVIDKRLQHQNQEKTLVVVCASGGGIQAAGWTAEVLTGLQDEKLLGSSFTKSIGLISAVSGGSVGTIYYLDRFSSQGYPDTEELQKIFTSATEDSLDATGWGLTYPDLWKIIGLPLFPSIFTNLVPDRGIALETDWQGEMKGSENKIHNPKTLATWREQIFRGEIPIPILNATLVEDGRRFLISPMTFGKNPEKKYVDFNTLYADYDINLVTAARLSATFPYVSPICRGRDKQVVNPNYPSYHIADGGYFDNSGFVAVLEWLNEWLKPERELNIKKVLLIQINPFPKPEPPSDKPNETEENSGLFIATLGPLQTMYQVRDPINTARNCAEVEIFQEKYNNQKDDNIEIQYFPIFFPSKKEAPEFYSKQGEYQPPLSWKLTKREKEAIKNGWIAIKDQKQIQELKKLWKKWEAEFSQ</sequence>
<comment type="caution">
    <text evidence="2">The sequence shown here is derived from an EMBL/GenBank/DDBJ whole genome shotgun (WGS) entry which is preliminary data.</text>
</comment>
<keyword evidence="1" id="KW-0812">Transmembrane</keyword>
<feature type="transmembrane region" description="Helical" evidence="1">
    <location>
        <begin position="212"/>
        <end position="232"/>
    </location>
</feature>
<feature type="transmembrane region" description="Helical" evidence="1">
    <location>
        <begin position="121"/>
        <end position="138"/>
    </location>
</feature>
<keyword evidence="1" id="KW-0472">Membrane</keyword>
<feature type="transmembrane region" description="Helical" evidence="1">
    <location>
        <begin position="272"/>
        <end position="289"/>
    </location>
</feature>
<name>A0AAP5I315_9CYAN</name>
<accession>A0AAP5I315</accession>
<feature type="transmembrane region" description="Helical" evidence="1">
    <location>
        <begin position="150"/>
        <end position="170"/>
    </location>
</feature>
<dbReference type="AlphaFoldDB" id="A0AAP5I315"/>
<feature type="transmembrane region" description="Helical" evidence="1">
    <location>
        <begin position="15"/>
        <end position="41"/>
    </location>
</feature>
<dbReference type="Proteomes" id="UP000667802">
    <property type="component" value="Unassembled WGS sequence"/>
</dbReference>
<proteinExistence type="predicted"/>
<protein>
    <recommendedName>
        <fullName evidence="4">Patatin-like phospholipase family protein</fullName>
    </recommendedName>
</protein>